<dbReference type="PROSITE" id="PS51186">
    <property type="entry name" value="GNAT"/>
    <property type="match status" value="1"/>
</dbReference>
<dbReference type="OrthoDB" id="9799154at2"/>
<dbReference type="SUPFAM" id="SSF55729">
    <property type="entry name" value="Acyl-CoA N-acyltransferases (Nat)"/>
    <property type="match status" value="1"/>
</dbReference>
<comment type="caution">
    <text evidence="4">The sequence shown here is derived from an EMBL/GenBank/DDBJ whole genome shotgun (WGS) entry which is preliminary data.</text>
</comment>
<dbReference type="InterPro" id="IPR000182">
    <property type="entry name" value="GNAT_dom"/>
</dbReference>
<name>A0A433J8I2_9PROT</name>
<sequence length="180" mass="19393">MIELRSASLADAGELARIHAGVWRHTYRDLAPEAAIRLLNEDRRRAFWVTLLQDPGPDTALIVATWDGAVAGFALGGPSTEAAFGGRPEVKYLYVDRAHARQGIGRRLLTALGAELFARGATGVGLGVVIGNDPAIAFYEAMGGRLHGRYVDPGPIWRSENLLYVWDDPACLLGRDAEAG</sequence>
<dbReference type="Pfam" id="PF00583">
    <property type="entry name" value="Acetyltransf_1"/>
    <property type="match status" value="1"/>
</dbReference>
<evidence type="ECO:0000259" key="3">
    <source>
        <dbReference type="PROSITE" id="PS51186"/>
    </source>
</evidence>
<dbReference type="GO" id="GO:0016747">
    <property type="term" value="F:acyltransferase activity, transferring groups other than amino-acyl groups"/>
    <property type="evidence" value="ECO:0007669"/>
    <property type="project" value="InterPro"/>
</dbReference>
<gene>
    <name evidence="4" type="ORF">EJ913_12830</name>
</gene>
<dbReference type="Gene3D" id="3.40.630.30">
    <property type="match status" value="1"/>
</dbReference>
<dbReference type="InterPro" id="IPR016181">
    <property type="entry name" value="Acyl_CoA_acyltransferase"/>
</dbReference>
<dbReference type="AlphaFoldDB" id="A0A433J8I2"/>
<accession>A0A433J8I2</accession>
<proteinExistence type="predicted"/>
<dbReference type="InterPro" id="IPR050832">
    <property type="entry name" value="Bact_Acetyltransf"/>
</dbReference>
<dbReference type="RefSeq" id="WP_126998411.1">
    <property type="nucleotide sequence ID" value="NZ_JBNPXW010000008.1"/>
</dbReference>
<feature type="domain" description="N-acetyltransferase" evidence="3">
    <location>
        <begin position="2"/>
        <end position="169"/>
    </location>
</feature>
<dbReference type="CDD" id="cd04301">
    <property type="entry name" value="NAT_SF"/>
    <property type="match status" value="1"/>
</dbReference>
<dbReference type="EMBL" id="RZIJ01000009">
    <property type="protein sequence ID" value="RUQ70660.1"/>
    <property type="molecule type" value="Genomic_DNA"/>
</dbReference>
<evidence type="ECO:0000313" key="4">
    <source>
        <dbReference type="EMBL" id="RUQ70660.1"/>
    </source>
</evidence>
<evidence type="ECO:0000256" key="1">
    <source>
        <dbReference type="ARBA" id="ARBA00022679"/>
    </source>
</evidence>
<organism evidence="4 5">
    <name type="scientific">Azospirillum doebereinerae</name>
    <dbReference type="NCBI Taxonomy" id="92933"/>
    <lineage>
        <taxon>Bacteria</taxon>
        <taxon>Pseudomonadati</taxon>
        <taxon>Pseudomonadota</taxon>
        <taxon>Alphaproteobacteria</taxon>
        <taxon>Rhodospirillales</taxon>
        <taxon>Azospirillaceae</taxon>
        <taxon>Azospirillum</taxon>
    </lineage>
</organism>
<dbReference type="PANTHER" id="PTHR43877">
    <property type="entry name" value="AMINOALKYLPHOSPHONATE N-ACETYLTRANSFERASE-RELATED-RELATED"/>
    <property type="match status" value="1"/>
</dbReference>
<keyword evidence="5" id="KW-1185">Reference proteome</keyword>
<reference evidence="4 5" key="1">
    <citation type="submission" date="2018-12" db="EMBL/GenBank/DDBJ databases">
        <authorList>
            <person name="Yang Y."/>
        </authorList>
    </citation>
    <scope>NUCLEOTIDE SEQUENCE [LARGE SCALE GENOMIC DNA]</scope>
    <source>
        <strain evidence="4 5">GSF71</strain>
    </source>
</reference>
<keyword evidence="2" id="KW-0012">Acyltransferase</keyword>
<evidence type="ECO:0000256" key="2">
    <source>
        <dbReference type="ARBA" id="ARBA00023315"/>
    </source>
</evidence>
<protein>
    <submittedName>
        <fullName evidence="4">GNAT family N-acetyltransferase</fullName>
    </submittedName>
</protein>
<keyword evidence="1 4" id="KW-0808">Transferase</keyword>
<evidence type="ECO:0000313" key="5">
    <source>
        <dbReference type="Proteomes" id="UP000280346"/>
    </source>
</evidence>
<dbReference type="Proteomes" id="UP000280346">
    <property type="component" value="Unassembled WGS sequence"/>
</dbReference>